<keyword evidence="1 2" id="KW-0694">RNA-binding</keyword>
<dbReference type="PANTHER" id="PTHR48027">
    <property type="entry name" value="HETEROGENEOUS NUCLEAR RIBONUCLEOPROTEIN 87F-RELATED"/>
    <property type="match status" value="1"/>
</dbReference>
<evidence type="ECO:0000259" key="4">
    <source>
        <dbReference type="PROSITE" id="PS50102"/>
    </source>
</evidence>
<name>A0A5D3AZV4_9TREE</name>
<feature type="domain" description="RRM" evidence="4">
    <location>
        <begin position="143"/>
        <end position="204"/>
    </location>
</feature>
<gene>
    <name evidence="5" type="ORF">B9479_003730</name>
</gene>
<keyword evidence="6" id="KW-1185">Reference proteome</keyword>
<evidence type="ECO:0000256" key="2">
    <source>
        <dbReference type="PROSITE-ProRule" id="PRU00176"/>
    </source>
</evidence>
<dbReference type="PROSITE" id="PS50102">
    <property type="entry name" value="RRM"/>
    <property type="match status" value="1"/>
</dbReference>
<dbReference type="Proteomes" id="UP000322245">
    <property type="component" value="Unassembled WGS sequence"/>
</dbReference>
<dbReference type="InterPro" id="IPR052462">
    <property type="entry name" value="SLIRP/GR-RBP-like"/>
</dbReference>
<accession>A0A5D3AZV4</accession>
<dbReference type="SMART" id="SM00360">
    <property type="entry name" value="RRM"/>
    <property type="match status" value="1"/>
</dbReference>
<reference evidence="5 6" key="1">
    <citation type="submission" date="2017-05" db="EMBL/GenBank/DDBJ databases">
        <title>The Genome Sequence of Tsuchiyaea wingfieldii DSM 27421.</title>
        <authorList>
            <person name="Cuomo C."/>
            <person name="Passer A."/>
            <person name="Billmyre B."/>
            <person name="Heitman J."/>
        </authorList>
    </citation>
    <scope>NUCLEOTIDE SEQUENCE [LARGE SCALE GENOMIC DNA]</scope>
    <source>
        <strain evidence="5 6">DSM 27421</strain>
    </source>
</reference>
<dbReference type="Pfam" id="PF00076">
    <property type="entry name" value="RRM_1"/>
    <property type="match status" value="1"/>
</dbReference>
<protein>
    <recommendedName>
        <fullName evidence="4">RRM domain-containing protein</fullName>
    </recommendedName>
</protein>
<evidence type="ECO:0000256" key="3">
    <source>
        <dbReference type="SAM" id="MobiDB-lite"/>
    </source>
</evidence>
<evidence type="ECO:0000256" key="1">
    <source>
        <dbReference type="ARBA" id="ARBA00022884"/>
    </source>
</evidence>
<dbReference type="EMBL" id="NIDF01000037">
    <property type="protein sequence ID" value="TYJ55580.1"/>
    <property type="molecule type" value="Genomic_DNA"/>
</dbReference>
<dbReference type="InterPro" id="IPR035979">
    <property type="entry name" value="RBD_domain_sf"/>
</dbReference>
<feature type="region of interest" description="Disordered" evidence="3">
    <location>
        <begin position="23"/>
        <end position="54"/>
    </location>
</feature>
<evidence type="ECO:0000313" key="5">
    <source>
        <dbReference type="EMBL" id="TYJ55580.1"/>
    </source>
</evidence>
<dbReference type="InterPro" id="IPR000504">
    <property type="entry name" value="RRM_dom"/>
</dbReference>
<dbReference type="InterPro" id="IPR012677">
    <property type="entry name" value="Nucleotide-bd_a/b_plait_sf"/>
</dbReference>
<dbReference type="AlphaFoldDB" id="A0A5D3AZV4"/>
<dbReference type="GO" id="GO:0003723">
    <property type="term" value="F:RNA binding"/>
    <property type="evidence" value="ECO:0007669"/>
    <property type="project" value="UniProtKB-UniRule"/>
</dbReference>
<organism evidence="5 6">
    <name type="scientific">Cryptococcus floricola</name>
    <dbReference type="NCBI Taxonomy" id="2591691"/>
    <lineage>
        <taxon>Eukaryota</taxon>
        <taxon>Fungi</taxon>
        <taxon>Dikarya</taxon>
        <taxon>Basidiomycota</taxon>
        <taxon>Agaricomycotina</taxon>
        <taxon>Tremellomycetes</taxon>
        <taxon>Tremellales</taxon>
        <taxon>Cryptococcaceae</taxon>
        <taxon>Cryptococcus</taxon>
    </lineage>
</organism>
<dbReference type="Gene3D" id="3.30.70.330">
    <property type="match status" value="1"/>
</dbReference>
<sequence>MLYRSPPILHIFHLPSTRFNSLSSANNSPRASRHGIRNATLGLPGSEPTPAIPARTQAGFQRSGGATSLGPPTITLSAKSVCVSLLLYRVLTISSASPSISGTLVILAKQILLSPYALLGHGVATASFLLSSKSTLPKRTRPEQAFGEFGTVIDCIVVRDRETGRSRGFGLATFSTPQEAEAAISAMNEQDLDGRRVRVNLANSRGGGGGGVYGGGGHGGGGGFRSNDGGYGGFGGGNGTF</sequence>
<proteinExistence type="predicted"/>
<evidence type="ECO:0000313" key="6">
    <source>
        <dbReference type="Proteomes" id="UP000322245"/>
    </source>
</evidence>
<comment type="caution">
    <text evidence="5">The sequence shown here is derived from an EMBL/GenBank/DDBJ whole genome shotgun (WGS) entry which is preliminary data.</text>
</comment>
<dbReference type="SUPFAM" id="SSF54928">
    <property type="entry name" value="RNA-binding domain, RBD"/>
    <property type="match status" value="1"/>
</dbReference>